<keyword evidence="2" id="KW-1185">Reference proteome</keyword>
<dbReference type="OrthoDB" id="3187773at2759"/>
<dbReference type="STRING" id="2316362.A0A4Q2D6B9"/>
<dbReference type="AlphaFoldDB" id="A0A4Q2D6B9"/>
<evidence type="ECO:0000313" key="2">
    <source>
        <dbReference type="Proteomes" id="UP000290288"/>
    </source>
</evidence>
<dbReference type="EMBL" id="SDEE01000654">
    <property type="protein sequence ID" value="RXW14739.1"/>
    <property type="molecule type" value="Genomic_DNA"/>
</dbReference>
<accession>A0A4Q2D6B9</accession>
<name>A0A4Q2D6B9_9AGAR</name>
<proteinExistence type="predicted"/>
<gene>
    <name evidence="1" type="ORF">EST38_g11114</name>
</gene>
<protein>
    <submittedName>
        <fullName evidence="1">Uncharacterized protein</fullName>
    </submittedName>
</protein>
<comment type="caution">
    <text evidence="1">The sequence shown here is derived from an EMBL/GenBank/DDBJ whole genome shotgun (WGS) entry which is preliminary data.</text>
</comment>
<evidence type="ECO:0000313" key="1">
    <source>
        <dbReference type="EMBL" id="RXW14739.1"/>
    </source>
</evidence>
<organism evidence="1 2">
    <name type="scientific">Candolleomyces aberdarensis</name>
    <dbReference type="NCBI Taxonomy" id="2316362"/>
    <lineage>
        <taxon>Eukaryota</taxon>
        <taxon>Fungi</taxon>
        <taxon>Dikarya</taxon>
        <taxon>Basidiomycota</taxon>
        <taxon>Agaricomycotina</taxon>
        <taxon>Agaricomycetes</taxon>
        <taxon>Agaricomycetidae</taxon>
        <taxon>Agaricales</taxon>
        <taxon>Agaricineae</taxon>
        <taxon>Psathyrellaceae</taxon>
        <taxon>Candolleomyces</taxon>
    </lineage>
</organism>
<sequence>MLLTNQRIDKLAAARVTFEPQIPIQLRDPRDQRRTPQTTRANIYAHTEAFYDGDSGGEGSSVEQRDELPVKMVTSEGDVRLPKRAAASARYPRPLHLFAPFLSTHEEYIRRFLYDPLYPDSEIIGMDVDIEACPVVDPHLHIKLFKSATAFYHAPSDISGVAGMHRGVIRATPFWKMDLLATTVFSSSWTRR</sequence>
<reference evidence="1 2" key="1">
    <citation type="submission" date="2019-01" db="EMBL/GenBank/DDBJ databases">
        <title>Draft genome sequence of Psathyrella aberdarensis IHI B618.</title>
        <authorList>
            <person name="Buettner E."/>
            <person name="Kellner H."/>
        </authorList>
    </citation>
    <scope>NUCLEOTIDE SEQUENCE [LARGE SCALE GENOMIC DNA]</scope>
    <source>
        <strain evidence="1 2">IHI B618</strain>
    </source>
</reference>
<dbReference type="Proteomes" id="UP000290288">
    <property type="component" value="Unassembled WGS sequence"/>
</dbReference>